<gene>
    <name evidence="2" type="ORF">ICL16_31910</name>
</gene>
<evidence type="ECO:0000313" key="3">
    <source>
        <dbReference type="Proteomes" id="UP000629098"/>
    </source>
</evidence>
<dbReference type="RefSeq" id="WP_190835612.1">
    <property type="nucleotide sequence ID" value="NZ_CAWPPI010000097.1"/>
</dbReference>
<organism evidence="2 3">
    <name type="scientific">Iningainema tapete BLCC-T55</name>
    <dbReference type="NCBI Taxonomy" id="2748662"/>
    <lineage>
        <taxon>Bacteria</taxon>
        <taxon>Bacillati</taxon>
        <taxon>Cyanobacteriota</taxon>
        <taxon>Cyanophyceae</taxon>
        <taxon>Nostocales</taxon>
        <taxon>Scytonemataceae</taxon>
        <taxon>Iningainema tapete</taxon>
    </lineage>
</organism>
<dbReference type="EMBL" id="JACXAE010000097">
    <property type="protein sequence ID" value="MBD2776538.1"/>
    <property type="molecule type" value="Genomic_DNA"/>
</dbReference>
<feature type="transmembrane region" description="Helical" evidence="1">
    <location>
        <begin position="12"/>
        <end position="38"/>
    </location>
</feature>
<keyword evidence="1" id="KW-0812">Transmembrane</keyword>
<feature type="transmembrane region" description="Helical" evidence="1">
    <location>
        <begin position="44"/>
        <end position="66"/>
    </location>
</feature>
<evidence type="ECO:0000256" key="1">
    <source>
        <dbReference type="SAM" id="Phobius"/>
    </source>
</evidence>
<keyword evidence="1" id="KW-1133">Transmembrane helix</keyword>
<accession>A0A8J7BZS0</accession>
<evidence type="ECO:0000313" key="2">
    <source>
        <dbReference type="EMBL" id="MBD2776538.1"/>
    </source>
</evidence>
<reference evidence="2" key="1">
    <citation type="submission" date="2020-09" db="EMBL/GenBank/DDBJ databases">
        <title>Iningainema tapete sp. nov. (Scytonemataceae, Cyanobacteria) from greenhouses in central Florida (USA) produces two types of nodularin with biosynthetic potential for microcystin-LR and anabaenopeptins.</title>
        <authorList>
            <person name="Berthold D.E."/>
            <person name="Lefler F.W."/>
            <person name="Huang I.-S."/>
            <person name="Abdulla H."/>
            <person name="Zimba P.V."/>
            <person name="Laughinghouse H.D. IV."/>
        </authorList>
    </citation>
    <scope>NUCLEOTIDE SEQUENCE</scope>
    <source>
        <strain evidence="2">BLCCT55</strain>
    </source>
</reference>
<sequence length="129" mass="13741">MDEIVKKIAGLGFPGVILVILVAAGGSYATVISTLTALGGPLGFIGGLGVLGLLTMVGDALAGYGIETLLKNIYAERSKTESVRYLLKEIKDLPISHELKLKLKHQLNPETVSNFQGVQPPRTVEIIEE</sequence>
<protein>
    <submittedName>
        <fullName evidence="2">Uncharacterized protein</fullName>
    </submittedName>
</protein>
<proteinExistence type="predicted"/>
<keyword evidence="1" id="KW-0472">Membrane</keyword>
<dbReference type="AlphaFoldDB" id="A0A8J7BZS0"/>
<comment type="caution">
    <text evidence="2">The sequence shown here is derived from an EMBL/GenBank/DDBJ whole genome shotgun (WGS) entry which is preliminary data.</text>
</comment>
<name>A0A8J7BZS0_9CYAN</name>
<dbReference type="Proteomes" id="UP000629098">
    <property type="component" value="Unassembled WGS sequence"/>
</dbReference>
<keyword evidence="3" id="KW-1185">Reference proteome</keyword>